<reference evidence="3" key="1">
    <citation type="journal article" date="2020" name="Stud. Mycol.">
        <title>101 Dothideomycetes genomes: a test case for predicting lifestyles and emergence of pathogens.</title>
        <authorList>
            <person name="Haridas S."/>
            <person name="Albert R."/>
            <person name="Binder M."/>
            <person name="Bloem J."/>
            <person name="Labutti K."/>
            <person name="Salamov A."/>
            <person name="Andreopoulos B."/>
            <person name="Baker S."/>
            <person name="Barry K."/>
            <person name="Bills G."/>
            <person name="Bluhm B."/>
            <person name="Cannon C."/>
            <person name="Castanera R."/>
            <person name="Culley D."/>
            <person name="Daum C."/>
            <person name="Ezra D."/>
            <person name="Gonzalez J."/>
            <person name="Henrissat B."/>
            <person name="Kuo A."/>
            <person name="Liang C."/>
            <person name="Lipzen A."/>
            <person name="Lutzoni F."/>
            <person name="Magnuson J."/>
            <person name="Mondo S."/>
            <person name="Nolan M."/>
            <person name="Ohm R."/>
            <person name="Pangilinan J."/>
            <person name="Park H.-J."/>
            <person name="Ramirez L."/>
            <person name="Alfaro M."/>
            <person name="Sun H."/>
            <person name="Tritt A."/>
            <person name="Yoshinaga Y."/>
            <person name="Zwiers L.-H."/>
            <person name="Turgeon B."/>
            <person name="Goodwin S."/>
            <person name="Spatafora J."/>
            <person name="Crous P."/>
            <person name="Grigoriev I."/>
        </authorList>
    </citation>
    <scope>NUCLEOTIDE SEQUENCE</scope>
    <source>
        <strain evidence="3">CBS 133067</strain>
    </source>
</reference>
<evidence type="ECO:0000313" key="3">
    <source>
        <dbReference type="EMBL" id="KAF2096697.1"/>
    </source>
</evidence>
<comment type="caution">
    <text evidence="3">The sequence shown here is derived from an EMBL/GenBank/DDBJ whole genome shotgun (WGS) entry which is preliminary data.</text>
</comment>
<dbReference type="PANTHER" id="PTHR36182:SF1">
    <property type="entry name" value="PROTEIN, PUTATIVE (AFU_ORTHOLOGUE AFUA_6G10930)-RELATED"/>
    <property type="match status" value="1"/>
</dbReference>
<dbReference type="AlphaFoldDB" id="A0A9P4IBJ9"/>
<feature type="chain" id="PRO_5040427070" description="Chitin-binding type-4 domain-containing protein" evidence="2">
    <location>
        <begin position="29"/>
        <end position="217"/>
    </location>
</feature>
<dbReference type="Proteomes" id="UP000799772">
    <property type="component" value="Unassembled WGS sequence"/>
</dbReference>
<evidence type="ECO:0000256" key="2">
    <source>
        <dbReference type="SAM" id="SignalP"/>
    </source>
</evidence>
<accession>A0A9P4IBJ9</accession>
<name>A0A9P4IBJ9_9PEZI</name>
<dbReference type="Gene3D" id="2.70.50.70">
    <property type="match status" value="1"/>
</dbReference>
<keyword evidence="2" id="KW-0732">Signal</keyword>
<dbReference type="OrthoDB" id="2342176at2759"/>
<dbReference type="PANTHER" id="PTHR36182">
    <property type="entry name" value="PROTEIN, PUTATIVE (AFU_ORTHOLOGUE AFUA_6G10930)-RELATED"/>
    <property type="match status" value="1"/>
</dbReference>
<feature type="non-terminal residue" evidence="3">
    <location>
        <position position="217"/>
    </location>
</feature>
<keyword evidence="4" id="KW-1185">Reference proteome</keyword>
<feature type="region of interest" description="Disordered" evidence="1">
    <location>
        <begin position="41"/>
        <end position="63"/>
    </location>
</feature>
<proteinExistence type="predicted"/>
<evidence type="ECO:0000313" key="4">
    <source>
        <dbReference type="Proteomes" id="UP000799772"/>
    </source>
</evidence>
<evidence type="ECO:0000256" key="1">
    <source>
        <dbReference type="SAM" id="MobiDB-lite"/>
    </source>
</evidence>
<dbReference type="EMBL" id="ML978129">
    <property type="protein sequence ID" value="KAF2096697.1"/>
    <property type="molecule type" value="Genomic_DNA"/>
</dbReference>
<sequence>MKARRRNALAYPVSLCCTILSLPYLASAHMKMSYPPPLGDPSITDSANADYDETSPLSPDGSDYPCKGFTNSPFVSQATYSAGQTYNMTIAGSASHDGGSCQLSLSYDETGFKVIKSMIGGCPLQTTYDFTIPPDAPSGNALFAWTWENKVGNREFYMNCAQVTIEGPGDDTSNALSELPNIWVANIESVNTCTTTEGVDPMYPHPGCDVEYADGMS</sequence>
<gene>
    <name evidence="3" type="ORF">NA57DRAFT_43060</name>
</gene>
<feature type="signal peptide" evidence="2">
    <location>
        <begin position="1"/>
        <end position="28"/>
    </location>
</feature>
<organism evidence="3 4">
    <name type="scientific">Rhizodiscina lignyota</name>
    <dbReference type="NCBI Taxonomy" id="1504668"/>
    <lineage>
        <taxon>Eukaryota</taxon>
        <taxon>Fungi</taxon>
        <taxon>Dikarya</taxon>
        <taxon>Ascomycota</taxon>
        <taxon>Pezizomycotina</taxon>
        <taxon>Dothideomycetes</taxon>
        <taxon>Pleosporomycetidae</taxon>
        <taxon>Aulographales</taxon>
        <taxon>Rhizodiscinaceae</taxon>
        <taxon>Rhizodiscina</taxon>
    </lineage>
</organism>
<protein>
    <recommendedName>
        <fullName evidence="5">Chitin-binding type-4 domain-containing protein</fullName>
    </recommendedName>
</protein>
<evidence type="ECO:0008006" key="5">
    <source>
        <dbReference type="Google" id="ProtNLM"/>
    </source>
</evidence>